<accession>A0A0V0YFL4</accession>
<reference evidence="2 3" key="1">
    <citation type="submission" date="2015-01" db="EMBL/GenBank/DDBJ databases">
        <title>Evolution of Trichinella species and genotypes.</title>
        <authorList>
            <person name="Korhonen P.K."/>
            <person name="Edoardo P."/>
            <person name="Giuseppe L.R."/>
            <person name="Gasser R.B."/>
        </authorList>
    </citation>
    <scope>NUCLEOTIDE SEQUENCE [LARGE SCALE GENOMIC DNA]</scope>
    <source>
        <strain evidence="2">ISS141</strain>
    </source>
</reference>
<protein>
    <submittedName>
        <fullName evidence="2">Uncharacterized protein</fullName>
    </submittedName>
</protein>
<evidence type="ECO:0000313" key="3">
    <source>
        <dbReference type="Proteomes" id="UP000054815"/>
    </source>
</evidence>
<evidence type="ECO:0000313" key="2">
    <source>
        <dbReference type="EMBL" id="KRX99142.1"/>
    </source>
</evidence>
<gene>
    <name evidence="2" type="ORF">T4E_3164</name>
</gene>
<organism evidence="2 3">
    <name type="scientific">Trichinella pseudospiralis</name>
    <name type="common">Parasitic roundworm</name>
    <dbReference type="NCBI Taxonomy" id="6337"/>
    <lineage>
        <taxon>Eukaryota</taxon>
        <taxon>Metazoa</taxon>
        <taxon>Ecdysozoa</taxon>
        <taxon>Nematoda</taxon>
        <taxon>Enoplea</taxon>
        <taxon>Dorylaimia</taxon>
        <taxon>Trichinellida</taxon>
        <taxon>Trichinellidae</taxon>
        <taxon>Trichinella</taxon>
    </lineage>
</organism>
<feature type="region of interest" description="Disordered" evidence="1">
    <location>
        <begin position="38"/>
        <end position="143"/>
    </location>
</feature>
<dbReference type="Proteomes" id="UP000054815">
    <property type="component" value="Unassembled WGS sequence"/>
</dbReference>
<dbReference type="EMBL" id="JYDU01000016">
    <property type="protein sequence ID" value="KRX99142.1"/>
    <property type="molecule type" value="Genomic_DNA"/>
</dbReference>
<feature type="compositionally biased region" description="Basic and acidic residues" evidence="1">
    <location>
        <begin position="127"/>
        <end position="143"/>
    </location>
</feature>
<name>A0A0V0YFL4_TRIPS</name>
<sequence>MSFFLLLDVLASPFLKKFVENFCKIIFDKTEQSGTVVGFDSVGQEDGQRHRQEHVTVQNAQHDDQEDGLEKGDDHRHRHPAQDADAEHGRQTAEQYRIAEQLQRPDRPLRGGPFGTNVTVGDVSGQVDREADRHDQRDHRDAVQVDIPVRHVAVDADVDRQHGQGDEQAAVEVRYQDESDDDHAAKRDAQIAPSGRRDAHVLVNVGPEFVVCGHVHVCILGGGGAQKFSRLHLLGCGVEPEQSDLESKGLDSTTTASTVQRLGPDDVRLPEWTSAVEEDPIYQIVRPKLVRIQYSRAQAVQIIQILVEEEHGPVGAHRERAVLERVHHVQHTLAVLSHGQVRRIVDHNVHLHAAVAKISAQSVKFRHVMIFVHQIRRPQPLPDHNATPNCQANVNKI</sequence>
<dbReference type="AlphaFoldDB" id="A0A0V0YFL4"/>
<evidence type="ECO:0000256" key="1">
    <source>
        <dbReference type="SAM" id="MobiDB-lite"/>
    </source>
</evidence>
<feature type="compositionally biased region" description="Basic and acidic residues" evidence="1">
    <location>
        <begin position="68"/>
        <end position="91"/>
    </location>
</feature>
<proteinExistence type="predicted"/>
<comment type="caution">
    <text evidence="2">The sequence shown here is derived from an EMBL/GenBank/DDBJ whole genome shotgun (WGS) entry which is preliminary data.</text>
</comment>